<dbReference type="SUPFAM" id="SSF51294">
    <property type="entry name" value="Hedgehog/intein (Hint) domain"/>
    <property type="match status" value="1"/>
</dbReference>
<reference evidence="1 2" key="1">
    <citation type="submission" date="2016-10" db="EMBL/GenBank/DDBJ databases">
        <authorList>
            <person name="de Groot N.N."/>
        </authorList>
    </citation>
    <scope>NUCLEOTIDE SEQUENCE [LARGE SCALE GENOMIC DNA]</scope>
    <source>
        <strain evidence="1 2">DSM 19073</strain>
    </source>
</reference>
<dbReference type="InterPro" id="IPR050708">
    <property type="entry name" value="T6SS_VgrG/RHS"/>
</dbReference>
<evidence type="ECO:0000313" key="2">
    <source>
        <dbReference type="Proteomes" id="UP000199110"/>
    </source>
</evidence>
<protein>
    <submittedName>
        <fullName evidence="1">RHS repeat-associated core domain-containing protein</fullName>
    </submittedName>
</protein>
<dbReference type="Proteomes" id="UP000199110">
    <property type="component" value="Unassembled WGS sequence"/>
</dbReference>
<dbReference type="PANTHER" id="PTHR32305:SF15">
    <property type="entry name" value="PROTEIN RHSA-RELATED"/>
    <property type="match status" value="1"/>
</dbReference>
<dbReference type="NCBIfam" id="TIGR03696">
    <property type="entry name" value="Rhs_assc_core"/>
    <property type="match status" value="1"/>
</dbReference>
<dbReference type="InterPro" id="IPR022385">
    <property type="entry name" value="Rhs_assc_core"/>
</dbReference>
<dbReference type="STRING" id="390807.SAMN04488095_2339"/>
<dbReference type="InterPro" id="IPR036844">
    <property type="entry name" value="Hint_dom_sf"/>
</dbReference>
<proteinExistence type="predicted"/>
<evidence type="ECO:0000313" key="1">
    <source>
        <dbReference type="EMBL" id="SFJ26251.1"/>
    </source>
</evidence>
<organism evidence="1 2">
    <name type="scientific">Jannaschia pohangensis</name>
    <dbReference type="NCBI Taxonomy" id="390807"/>
    <lineage>
        <taxon>Bacteria</taxon>
        <taxon>Pseudomonadati</taxon>
        <taxon>Pseudomonadota</taxon>
        <taxon>Alphaproteobacteria</taxon>
        <taxon>Rhodobacterales</taxon>
        <taxon>Roseobacteraceae</taxon>
        <taxon>Jannaschia</taxon>
    </lineage>
</organism>
<dbReference type="Gene3D" id="2.180.10.10">
    <property type="entry name" value="RHS repeat-associated core"/>
    <property type="match status" value="1"/>
</dbReference>
<accession>A0A1I3PYI3</accession>
<keyword evidence="2" id="KW-1185">Reference proteome</keyword>
<dbReference type="PANTHER" id="PTHR32305">
    <property type="match status" value="1"/>
</dbReference>
<dbReference type="AlphaFoldDB" id="A0A1I3PYI3"/>
<dbReference type="RefSeq" id="WP_092780655.1">
    <property type="nucleotide sequence ID" value="NZ_FORA01000003.1"/>
</dbReference>
<sequence length="403" mass="41479">MFGCRVVSALARRWLHGPRVDEPLEVEDYAGTTAPGSGSLRSLLANRLGSIAIAVSVATGAVASEVEYDSFGQRTYVTGAEADAPRYGYTGREHDAESGLIYYRARHYDPALGQFLQQDPIGFAAGDLNLYAYVENDPFNATDPSGLTSSAESGATSSASTQAIRSAVRTVGLGVMNLAGAIGGFLAGVDCGTAIGAYAMGTGGGGSAAFLCGTAALDAVTPGRLPNRGTSRPEPGGPSCTGTRCTCSFDGSTLVVTDQGLVRIDALDPETMQVLSRDAATGETAFRAFGFPSSADYDVTVTVGLADADTGAVQTIVSNVRHPFFAVPSGARLTPASAEGHWYEGPVAGGAWIDAAYLRPGDALQQADGGWAEVVSVDIADAPLVAWNMSVAETETYFVTGLV</sequence>
<gene>
    <name evidence="1" type="ORF">SAMN04488095_2339</name>
</gene>
<dbReference type="Gene3D" id="2.170.16.10">
    <property type="entry name" value="Hedgehog/Intein (Hint) domain"/>
    <property type="match status" value="1"/>
</dbReference>
<name>A0A1I3PYI3_9RHOB</name>
<dbReference type="OrthoDB" id="9816400at2"/>
<dbReference type="EMBL" id="FORA01000003">
    <property type="protein sequence ID" value="SFJ26251.1"/>
    <property type="molecule type" value="Genomic_DNA"/>
</dbReference>